<feature type="domain" description="FAD dependent oxidoreductase" evidence="1">
    <location>
        <begin position="3"/>
        <end position="347"/>
    </location>
</feature>
<organism evidence="3 4">
    <name type="scientific">Amedibacillus dolichus</name>
    <dbReference type="NCBI Taxonomy" id="31971"/>
    <lineage>
        <taxon>Bacteria</taxon>
        <taxon>Bacillati</taxon>
        <taxon>Bacillota</taxon>
        <taxon>Erysipelotrichia</taxon>
        <taxon>Erysipelotrichales</taxon>
        <taxon>Erysipelotrichaceae</taxon>
        <taxon>Amedibacillus</taxon>
    </lineage>
</organism>
<protein>
    <submittedName>
        <fullName evidence="3">FAD/NAD(P)-binding oxidoreductase</fullName>
    </submittedName>
</protein>
<dbReference type="Gene3D" id="1.10.10.1100">
    <property type="entry name" value="BFD-like [2Fe-2S]-binding domain"/>
    <property type="match status" value="1"/>
</dbReference>
<dbReference type="OrthoDB" id="9801699at2"/>
<dbReference type="GeneID" id="92792978"/>
<evidence type="ECO:0000313" key="3">
    <source>
        <dbReference type="EMBL" id="RHM11233.1"/>
    </source>
</evidence>
<dbReference type="InterPro" id="IPR007419">
    <property type="entry name" value="BFD-like_2Fe2S-bd_dom"/>
</dbReference>
<dbReference type="InterPro" id="IPR006076">
    <property type="entry name" value="FAD-dep_OxRdtase"/>
</dbReference>
<keyword evidence="4" id="KW-1185">Reference proteome</keyword>
<dbReference type="Proteomes" id="UP000284868">
    <property type="component" value="Unassembled WGS sequence"/>
</dbReference>
<evidence type="ECO:0000259" key="2">
    <source>
        <dbReference type="Pfam" id="PF04324"/>
    </source>
</evidence>
<dbReference type="InterPro" id="IPR052745">
    <property type="entry name" value="G3P_Oxidase/Oxidoreductase"/>
</dbReference>
<dbReference type="Pfam" id="PF04324">
    <property type="entry name" value="Fer2_BFD"/>
    <property type="match status" value="1"/>
</dbReference>
<reference evidence="3 4" key="1">
    <citation type="submission" date="2018-08" db="EMBL/GenBank/DDBJ databases">
        <title>A genome reference for cultivated species of the human gut microbiota.</title>
        <authorList>
            <person name="Zou Y."/>
            <person name="Xue W."/>
            <person name="Luo G."/>
        </authorList>
    </citation>
    <scope>NUCLEOTIDE SEQUENCE [LARGE SCALE GENOMIC DNA]</scope>
    <source>
        <strain evidence="3 4">AF35-6BH</strain>
    </source>
</reference>
<dbReference type="InterPro" id="IPR036188">
    <property type="entry name" value="FAD/NAD-bd_sf"/>
</dbReference>
<dbReference type="SUPFAM" id="SSF54373">
    <property type="entry name" value="FAD-linked reductases, C-terminal domain"/>
    <property type="match status" value="1"/>
</dbReference>
<dbReference type="Pfam" id="PF01266">
    <property type="entry name" value="DAO"/>
    <property type="match status" value="1"/>
</dbReference>
<gene>
    <name evidence="3" type="ORF">DWZ83_05610</name>
</gene>
<accession>A0A415PEP4</accession>
<comment type="caution">
    <text evidence="3">The sequence shown here is derived from an EMBL/GenBank/DDBJ whole genome shotgun (WGS) entry which is preliminary data.</text>
</comment>
<dbReference type="PANTHER" id="PTHR42720">
    <property type="entry name" value="GLYCEROL-3-PHOSPHATE DEHYDROGENASE"/>
    <property type="match status" value="1"/>
</dbReference>
<dbReference type="SUPFAM" id="SSF51905">
    <property type="entry name" value="FAD/NAD(P)-binding domain"/>
    <property type="match status" value="1"/>
</dbReference>
<evidence type="ECO:0000313" key="4">
    <source>
        <dbReference type="Proteomes" id="UP000284868"/>
    </source>
</evidence>
<evidence type="ECO:0000259" key="1">
    <source>
        <dbReference type="Pfam" id="PF01266"/>
    </source>
</evidence>
<name>A0A415PEP4_9FIRM</name>
<dbReference type="RefSeq" id="WP_004798496.1">
    <property type="nucleotide sequence ID" value="NZ_CABKNA010000005.1"/>
</dbReference>
<dbReference type="Gene3D" id="3.30.9.10">
    <property type="entry name" value="D-Amino Acid Oxidase, subunit A, domain 2"/>
    <property type="match status" value="1"/>
</dbReference>
<sequence>MYDCVIIGAGISGASLAFELSKYQGSVLLLEKNNDVADETTKANSAIIHAGYDPENGTYMAKYNVEGNKLIPKICEDLDVHCKKIGSLVVAFEKEELATLHAIYERGLQNGVEGMHIIDQEELQEMEPNINPNAIAALYAPTACIVNPWELAIAYSELAIQNGVDLHLEEAVTAIQKQADYFLVTTEKGVYEAKTVVNAAGVACEKITSMVMEPEYHIQPNKGEYYLLDKTQGGLVHHVIFQCPTAKGKGILVAPTVHGNLIVGPTSENCGETDTATTLEGLSFVKEKALKSVPNINFRENIRTFCGIRARSSDYHDFVIGESKVSGFYQIAGMKSPGLSSASAIAIDMVKAIQTKGLFTESNPNAKVTRKLVRFQEMSHAERAQWIEKHPQYGRIICRCETISEGEIIDALHRSPTVASLDAIKRRCNTGMGRCQGGFCGPRVQEIIARELNISQEDVLKDKKGSLVLLGQTKEIGD</sequence>
<dbReference type="Gene3D" id="3.50.50.60">
    <property type="entry name" value="FAD/NAD(P)-binding domain"/>
    <property type="match status" value="1"/>
</dbReference>
<proteinExistence type="predicted"/>
<dbReference type="InterPro" id="IPR041854">
    <property type="entry name" value="BFD-like_2Fe2S-bd_dom_sf"/>
</dbReference>
<dbReference type="PANTHER" id="PTHR42720:SF1">
    <property type="entry name" value="GLYCEROL 3-PHOSPHATE OXIDASE"/>
    <property type="match status" value="1"/>
</dbReference>
<dbReference type="AlphaFoldDB" id="A0A415PEP4"/>
<dbReference type="EMBL" id="QRPK01000022">
    <property type="protein sequence ID" value="RHM11233.1"/>
    <property type="molecule type" value="Genomic_DNA"/>
</dbReference>
<dbReference type="CDD" id="cd19946">
    <property type="entry name" value="GlpA-like_Fer2_BFD-like"/>
    <property type="match status" value="1"/>
</dbReference>
<feature type="domain" description="BFD-like [2Fe-2S]-binding" evidence="2">
    <location>
        <begin position="396"/>
        <end position="450"/>
    </location>
</feature>